<keyword evidence="3" id="KW-0862">Zinc</keyword>
<proteinExistence type="predicted"/>
<accession>A0AAD7C161</accession>
<organism evidence="6 7">
    <name type="scientific">Roridomyces roridus</name>
    <dbReference type="NCBI Taxonomy" id="1738132"/>
    <lineage>
        <taxon>Eukaryota</taxon>
        <taxon>Fungi</taxon>
        <taxon>Dikarya</taxon>
        <taxon>Basidiomycota</taxon>
        <taxon>Agaricomycotina</taxon>
        <taxon>Agaricomycetes</taxon>
        <taxon>Agaricomycetidae</taxon>
        <taxon>Agaricales</taxon>
        <taxon>Marasmiineae</taxon>
        <taxon>Mycenaceae</taxon>
        <taxon>Roridomyces</taxon>
    </lineage>
</organism>
<evidence type="ECO:0000313" key="6">
    <source>
        <dbReference type="EMBL" id="KAJ7636336.1"/>
    </source>
</evidence>
<evidence type="ECO:0000256" key="2">
    <source>
        <dbReference type="ARBA" id="ARBA00022771"/>
    </source>
</evidence>
<keyword evidence="1" id="KW-0479">Metal-binding</keyword>
<comment type="caution">
    <text evidence="6">The sequence shown here is derived from an EMBL/GenBank/DDBJ whole genome shotgun (WGS) entry which is preliminary data.</text>
</comment>
<evidence type="ECO:0000256" key="3">
    <source>
        <dbReference type="ARBA" id="ARBA00022833"/>
    </source>
</evidence>
<keyword evidence="7" id="KW-1185">Reference proteome</keyword>
<dbReference type="Proteomes" id="UP001221142">
    <property type="component" value="Unassembled WGS sequence"/>
</dbReference>
<evidence type="ECO:0000256" key="4">
    <source>
        <dbReference type="PROSITE-ProRule" id="PRU00134"/>
    </source>
</evidence>
<dbReference type="PROSITE" id="PS50865">
    <property type="entry name" value="ZF_MYND_2"/>
    <property type="match status" value="1"/>
</dbReference>
<dbReference type="AlphaFoldDB" id="A0AAD7C161"/>
<reference evidence="6" key="1">
    <citation type="submission" date="2023-03" db="EMBL/GenBank/DDBJ databases">
        <title>Massive genome expansion in bonnet fungi (Mycena s.s.) driven by repeated elements and novel gene families across ecological guilds.</title>
        <authorList>
            <consortium name="Lawrence Berkeley National Laboratory"/>
            <person name="Harder C.B."/>
            <person name="Miyauchi S."/>
            <person name="Viragh M."/>
            <person name="Kuo A."/>
            <person name="Thoen E."/>
            <person name="Andreopoulos B."/>
            <person name="Lu D."/>
            <person name="Skrede I."/>
            <person name="Drula E."/>
            <person name="Henrissat B."/>
            <person name="Morin E."/>
            <person name="Kohler A."/>
            <person name="Barry K."/>
            <person name="LaButti K."/>
            <person name="Morin E."/>
            <person name="Salamov A."/>
            <person name="Lipzen A."/>
            <person name="Mereny Z."/>
            <person name="Hegedus B."/>
            <person name="Baldrian P."/>
            <person name="Stursova M."/>
            <person name="Weitz H."/>
            <person name="Taylor A."/>
            <person name="Grigoriev I.V."/>
            <person name="Nagy L.G."/>
            <person name="Martin F."/>
            <person name="Kauserud H."/>
        </authorList>
    </citation>
    <scope>NUCLEOTIDE SEQUENCE</scope>
    <source>
        <strain evidence="6">9284</strain>
    </source>
</reference>
<evidence type="ECO:0000313" key="7">
    <source>
        <dbReference type="Proteomes" id="UP001221142"/>
    </source>
</evidence>
<keyword evidence="2 4" id="KW-0863">Zinc-finger</keyword>
<feature type="domain" description="MYND-type" evidence="5">
    <location>
        <begin position="227"/>
        <end position="262"/>
    </location>
</feature>
<sequence>MINVAGGSIDDFAPLLLGYLRRCIQHPSPDPNLYFQCIRHLINFIIHADAFPIEREHEWSSIPVGPLGRTLYEFNFEVELVSTVIFYCENDETHEDTPYAIDECMKLIYRMTSMSSPAAWAGQLLKRGLLRALVLITPQCESHGWWIEYWVRFCLQGQLPLALVYYHTLGAFDESLKKVRGLMSGDRFKRSPLYQEWQQFLTYTMQERLDARDEFAAKTVAYKACDNLRCGSAGRCSECQGFYYGSRECQKVDWKAGHRGVCDPYRSLLLTKIAPEPYLGCTERSFLRHLIHHKYVKERRSIWVQQVNIFAAQPGKSSVSPVLFTLFDFCQSPPLIKVYDADVEDCGLDEFEDTTSPEWEDLIERARRSEGRMQLHGSVFWRVHRVCASSLCGQRVRRDMSVCVIWRVECARDRSRKLGFWGRLMLFWGVWAGDPLERNVIFEIPTLSAGRSAIYFC</sequence>
<name>A0AAD7C161_9AGAR</name>
<dbReference type="GO" id="GO:0008270">
    <property type="term" value="F:zinc ion binding"/>
    <property type="evidence" value="ECO:0007669"/>
    <property type="project" value="UniProtKB-KW"/>
</dbReference>
<dbReference type="SUPFAM" id="SSF144232">
    <property type="entry name" value="HIT/MYND zinc finger-like"/>
    <property type="match status" value="1"/>
</dbReference>
<evidence type="ECO:0000256" key="1">
    <source>
        <dbReference type="ARBA" id="ARBA00022723"/>
    </source>
</evidence>
<gene>
    <name evidence="6" type="ORF">FB45DRAFT_445701</name>
</gene>
<dbReference type="InterPro" id="IPR002893">
    <property type="entry name" value="Znf_MYND"/>
</dbReference>
<protein>
    <recommendedName>
        <fullName evidence="5">MYND-type domain-containing protein</fullName>
    </recommendedName>
</protein>
<dbReference type="EMBL" id="JARKIF010000006">
    <property type="protein sequence ID" value="KAJ7636336.1"/>
    <property type="molecule type" value="Genomic_DNA"/>
</dbReference>
<evidence type="ECO:0000259" key="5">
    <source>
        <dbReference type="PROSITE" id="PS50865"/>
    </source>
</evidence>
<dbReference type="Pfam" id="PF01753">
    <property type="entry name" value="zf-MYND"/>
    <property type="match status" value="1"/>
</dbReference>
<dbReference type="Gene3D" id="6.10.140.2220">
    <property type="match status" value="1"/>
</dbReference>